<reference evidence="2" key="1">
    <citation type="journal article" date="2023" name="Nat. Plants">
        <title>Single-cell RNA sequencing provides a high-resolution roadmap for understanding the multicellular compartmentation of specialized metabolism.</title>
        <authorList>
            <person name="Sun S."/>
            <person name="Shen X."/>
            <person name="Li Y."/>
            <person name="Li Y."/>
            <person name="Wang S."/>
            <person name="Li R."/>
            <person name="Zhang H."/>
            <person name="Shen G."/>
            <person name="Guo B."/>
            <person name="Wei J."/>
            <person name="Xu J."/>
            <person name="St-Pierre B."/>
            <person name="Chen S."/>
            <person name="Sun C."/>
        </authorList>
    </citation>
    <scope>NUCLEOTIDE SEQUENCE [LARGE SCALE GENOMIC DNA]</scope>
</reference>
<sequence length="153" mass="16654">MASLDTDVNMVPAGEGSSGAGPSSSTAVASSSTKKAKRFDIKKWNAVALWAWDIVVDNCAICRNHIMDLCIECQANQASATSEECTVAWGVCNHAFHFHCISRWLKTRQITVNGSSRSMVIRVCCCGIEIDLSFCCDVVGKEQLIFYSCSNTM</sequence>
<dbReference type="EMBL" id="CM044703">
    <property type="protein sequence ID" value="KAI5674256.1"/>
    <property type="molecule type" value="Genomic_DNA"/>
</dbReference>
<evidence type="ECO:0000313" key="1">
    <source>
        <dbReference type="EMBL" id="KAI5674256.1"/>
    </source>
</evidence>
<gene>
    <name evidence="1" type="ORF">M9H77_14620</name>
</gene>
<accession>A0ACC0BNN1</accession>
<proteinExistence type="predicted"/>
<comment type="caution">
    <text evidence="1">The sequence shown here is derived from an EMBL/GenBank/DDBJ whole genome shotgun (WGS) entry which is preliminary data.</text>
</comment>
<protein>
    <submittedName>
        <fullName evidence="1">Uncharacterized protein</fullName>
    </submittedName>
</protein>
<organism evidence="1 2">
    <name type="scientific">Catharanthus roseus</name>
    <name type="common">Madagascar periwinkle</name>
    <name type="synonym">Vinca rosea</name>
    <dbReference type="NCBI Taxonomy" id="4058"/>
    <lineage>
        <taxon>Eukaryota</taxon>
        <taxon>Viridiplantae</taxon>
        <taxon>Streptophyta</taxon>
        <taxon>Embryophyta</taxon>
        <taxon>Tracheophyta</taxon>
        <taxon>Spermatophyta</taxon>
        <taxon>Magnoliopsida</taxon>
        <taxon>eudicotyledons</taxon>
        <taxon>Gunneridae</taxon>
        <taxon>Pentapetalae</taxon>
        <taxon>asterids</taxon>
        <taxon>lamiids</taxon>
        <taxon>Gentianales</taxon>
        <taxon>Apocynaceae</taxon>
        <taxon>Rauvolfioideae</taxon>
        <taxon>Vinceae</taxon>
        <taxon>Catharanthinae</taxon>
        <taxon>Catharanthus</taxon>
    </lineage>
</organism>
<evidence type="ECO:0000313" key="2">
    <source>
        <dbReference type="Proteomes" id="UP001060085"/>
    </source>
</evidence>
<keyword evidence="2" id="KW-1185">Reference proteome</keyword>
<name>A0ACC0BNN1_CATRO</name>
<dbReference type="Proteomes" id="UP001060085">
    <property type="component" value="Linkage Group LG03"/>
</dbReference>